<gene>
    <name evidence="3" type="ORF">ACFPIH_42205</name>
</gene>
<feature type="signal peptide" evidence="2">
    <location>
        <begin position="1"/>
        <end position="28"/>
    </location>
</feature>
<evidence type="ECO:0008006" key="5">
    <source>
        <dbReference type="Google" id="ProtNLM"/>
    </source>
</evidence>
<keyword evidence="2" id="KW-0732">Signal</keyword>
<dbReference type="EMBL" id="JBHSFK010000039">
    <property type="protein sequence ID" value="MFC4505992.1"/>
    <property type="molecule type" value="Genomic_DNA"/>
</dbReference>
<feature type="region of interest" description="Disordered" evidence="1">
    <location>
        <begin position="101"/>
        <end position="121"/>
    </location>
</feature>
<keyword evidence="4" id="KW-1185">Reference proteome</keyword>
<evidence type="ECO:0000256" key="2">
    <source>
        <dbReference type="SAM" id="SignalP"/>
    </source>
</evidence>
<evidence type="ECO:0000313" key="3">
    <source>
        <dbReference type="EMBL" id="MFC4505992.1"/>
    </source>
</evidence>
<evidence type="ECO:0000256" key="1">
    <source>
        <dbReference type="SAM" id="MobiDB-lite"/>
    </source>
</evidence>
<reference evidence="4" key="1">
    <citation type="journal article" date="2019" name="Int. J. Syst. Evol. Microbiol.">
        <title>The Global Catalogue of Microorganisms (GCM) 10K type strain sequencing project: providing services to taxonomists for standard genome sequencing and annotation.</title>
        <authorList>
            <consortium name="The Broad Institute Genomics Platform"/>
            <consortium name="The Broad Institute Genome Sequencing Center for Infectious Disease"/>
            <person name="Wu L."/>
            <person name="Ma J."/>
        </authorList>
    </citation>
    <scope>NUCLEOTIDE SEQUENCE [LARGE SCALE GENOMIC DNA]</scope>
    <source>
        <strain evidence="4">CGMCC 4.7177</strain>
    </source>
</reference>
<comment type="caution">
    <text evidence="3">The sequence shown here is derived from an EMBL/GenBank/DDBJ whole genome shotgun (WGS) entry which is preliminary data.</text>
</comment>
<organism evidence="3 4">
    <name type="scientific">Streptomyces vulcanius</name>
    <dbReference type="NCBI Taxonomy" id="1441876"/>
    <lineage>
        <taxon>Bacteria</taxon>
        <taxon>Bacillati</taxon>
        <taxon>Actinomycetota</taxon>
        <taxon>Actinomycetes</taxon>
        <taxon>Kitasatosporales</taxon>
        <taxon>Streptomycetaceae</taxon>
        <taxon>Streptomyces</taxon>
    </lineage>
</organism>
<accession>A0ABV9B4A9</accession>
<sequence>MRRTKRKLRAAVIAAASAALLAGTAALAPGAAAVTPMRATARYDCGTMGSTTAEFTAAQNGTEATITVELPSITAPVTIPPYTITTTLVLYDTTTGEPTTFTGTLSNPPLPMGNPLNSGALKGTVEPGDILDTVGGVNALRFVMLGITFDCRAATPLSPGPFAFV</sequence>
<evidence type="ECO:0000313" key="4">
    <source>
        <dbReference type="Proteomes" id="UP001595839"/>
    </source>
</evidence>
<proteinExistence type="predicted"/>
<feature type="chain" id="PRO_5045613513" description="Lipoprotein" evidence="2">
    <location>
        <begin position="29"/>
        <end position="165"/>
    </location>
</feature>
<protein>
    <recommendedName>
        <fullName evidence="5">Lipoprotein</fullName>
    </recommendedName>
</protein>
<name>A0ABV9B4A9_9ACTN</name>
<dbReference type="Proteomes" id="UP001595839">
    <property type="component" value="Unassembled WGS sequence"/>
</dbReference>
<dbReference type="RefSeq" id="WP_381183319.1">
    <property type="nucleotide sequence ID" value="NZ_JBHSFK010000039.1"/>
</dbReference>